<dbReference type="GO" id="GO:0019062">
    <property type="term" value="P:virion attachment to host cell"/>
    <property type="evidence" value="ECO:0007669"/>
    <property type="project" value="UniProtKB-KW"/>
</dbReference>
<evidence type="ECO:0000256" key="17">
    <source>
        <dbReference type="SAM" id="Coils"/>
    </source>
</evidence>
<comment type="subcellular location">
    <subcellularLocation>
        <location evidence="2">Host Golgi apparatus membrane</location>
    </subcellularLocation>
    <subcellularLocation>
        <location evidence="3">Host endoplasmic reticulum membrane</location>
    </subcellularLocation>
    <subcellularLocation>
        <location evidence="1">Virion membrane</location>
    </subcellularLocation>
</comment>
<feature type="region of interest" description="Disordered" evidence="18">
    <location>
        <begin position="256"/>
        <end position="297"/>
    </location>
</feature>
<dbReference type="GO" id="GO:0044178">
    <property type="term" value="C:host cell Golgi membrane"/>
    <property type="evidence" value="ECO:0007669"/>
    <property type="project" value="UniProtKB-SubCell"/>
</dbReference>
<keyword evidence="7" id="KW-1161">Viral attachment to host cell</keyword>
<keyword evidence="8" id="KW-1040">Host Golgi apparatus</keyword>
<evidence type="ECO:0000256" key="5">
    <source>
        <dbReference type="ARBA" id="ARBA00022581"/>
    </source>
</evidence>
<keyword evidence="17" id="KW-0175">Coiled coil</keyword>
<evidence type="ECO:0000256" key="3">
    <source>
        <dbReference type="ARBA" id="ARBA00004625"/>
    </source>
</evidence>
<name>A0A2Z6DTP7_9VIRU</name>
<feature type="compositionally biased region" description="Basic and acidic residues" evidence="18">
    <location>
        <begin position="261"/>
        <end position="297"/>
    </location>
</feature>
<evidence type="ECO:0000256" key="6">
    <source>
        <dbReference type="ARBA" id="ARBA00022692"/>
    </source>
</evidence>
<dbReference type="GO" id="GO:0044167">
    <property type="term" value="C:host cell endoplasmic reticulum membrane"/>
    <property type="evidence" value="ECO:0007669"/>
    <property type="project" value="UniProtKB-SubCell"/>
</dbReference>
<dbReference type="InterPro" id="IPR005167">
    <property type="entry name" value="Bunya_G1"/>
</dbReference>
<accession>A0A2Z6DTP7</accession>
<evidence type="ECO:0000259" key="20">
    <source>
        <dbReference type="Pfam" id="PF03557"/>
    </source>
</evidence>
<keyword evidence="11 19" id="KW-1133">Transmembrane helix</keyword>
<evidence type="ECO:0000256" key="4">
    <source>
        <dbReference type="ARBA" id="ARBA00015294"/>
    </source>
</evidence>
<keyword evidence="15" id="KW-1160">Virus entry into host cell</keyword>
<keyword evidence="12 19" id="KW-0472">Membrane</keyword>
<keyword evidence="9" id="KW-0946">Virion</keyword>
<proteinExistence type="predicted"/>
<keyword evidence="14" id="KW-1038">Host endoplasmic reticulum</keyword>
<evidence type="ECO:0000256" key="13">
    <source>
        <dbReference type="ARBA" id="ARBA00023180"/>
    </source>
</evidence>
<evidence type="ECO:0000256" key="15">
    <source>
        <dbReference type="ARBA" id="ARBA00023296"/>
    </source>
</evidence>
<sequence>MKRLVPAILLAVLFAGLQSPPVMVTRPGTVPGEEAGVPRWGCEERVCRVQCNHVSGVVTRWNSSEVGIGAPMRSAEKICRTLEREIENHDSQKSAEAKKLLCQVEVERESGNGLILKFHKSKKEDKVILSTLDHKKAKEECPDLGKTPEALAVEIRTEMMCENIGSHVLCPVRYNNMLKSVSFISQPKFADRKFELEQDGITEIIQEKSAGDFKTKVTNRRYAKNDLTESLLNFWTDYSEGSFKSLNEFIGINSEPNMMEEGNRSKEEHDENFITDEEKRRNKVKGKPEVESRSSEIVKPEKPQIVIKDPLSNNLGAENLYKVNKSKKLNLTMKLWSESTENQSGFTVWSEDDCKLTNLPNTAKMGEADQVSIVAMSQCHLKGTENSCRCLGTNAPRFVDGSNSICFSDNMAVVEEVQRVYHERMDMCAIYCTIRNGKAHGGKKPVYRTMLYRTPFQSMKGKVKSSLEDRQTYIAHQSKNAEKFAECWPEDYSSYLHEPAKRVMRKAFEDKESWCGDEEEFGTKDFVELPSSCIEENSTVYSTKHLKVQEEKTSTWLLCTKKVGLCYSPHCAISMKSTSLKAEITMKAMYAKYTLRDGVGNSYNGYFEGEKVVEINFEEPGQRSVHGMCNRSPLERKVILSVKEYCDEKHSGPSGVPMNIYCKRPKLIKITGTILLVSLVLHMGKGYIGTMGAIAGTLLTFWVTWCLMANFQCENCNCFRLRRKNHTCRNFRCKRCLAVYCTHKKCDSDQISITRELQAHTKKCERKKADDSTFSCAVSATFDCTAMIVETFCKLFPTTGGIIACIIILNLMWNGADGKIIEEHERMMKKALSDMSEYIERLESEGFHPYNARFTPGLREKLESIKLEKDCATKVCSVIMQIRASMHVTKGREFGFTVYPSSESEIPENFTSMDINVKFMEPVRECNYKRLYSTGKAIHKSVSKDTCTEGCGPCLGELRELEEVKRLNMVKPIEHTHENSASWGCDGLGCIAINQGCTCGLCWCELEDDNWEVLELVNEKPQVTLCFQFGSEGICKKIGPEERGKDLTVVKGGESPSKCPKLIACERGTGDCRTGDISGIGDFSDVFGSVKRIGKSVTFKAEVRAQEQCLFAKHRWFEYKQCCKDTFHLHETLKQVPFSLKEAGGLKKVMPIEDAGEWTLELTLPPYRYMRKSEELKLESLSIDSCHGCHSCEEGGSCLLHYLSNFQVTPDFNCEGASLDISHISVTRGLSKVPFNIYSNKKEGIINCTIGGFKVGGKYMLVDPPKFPHGDGVLKMDSRRALSKECKTIMCGWNPFSVGFESIKSIIMTVLMVIILTAVLFLVAKAMIIGTRGLKSILKDKAEARHRKRR</sequence>
<keyword evidence="5" id="KW-0945">Host-virus interaction</keyword>
<evidence type="ECO:0000256" key="9">
    <source>
        <dbReference type="ARBA" id="ARBA00022844"/>
    </source>
</evidence>
<protein>
    <recommendedName>
        <fullName evidence="4">Envelopment polyprotein</fullName>
    </recommendedName>
    <alternativeName>
        <fullName evidence="16">M polyprotein</fullName>
    </alternativeName>
</protein>
<feature type="transmembrane region" description="Helical" evidence="19">
    <location>
        <begin position="691"/>
        <end position="711"/>
    </location>
</feature>
<evidence type="ECO:0000256" key="16">
    <source>
        <dbReference type="ARBA" id="ARBA00031199"/>
    </source>
</evidence>
<evidence type="ECO:0000256" key="1">
    <source>
        <dbReference type="ARBA" id="ARBA00004182"/>
    </source>
</evidence>
<evidence type="ECO:0000256" key="14">
    <source>
        <dbReference type="ARBA" id="ARBA00023184"/>
    </source>
</evidence>
<keyword evidence="13" id="KW-0325">Glycoprotein</keyword>
<keyword evidence="10" id="KW-1043">Host membrane</keyword>
<feature type="transmembrane region" description="Helical" evidence="19">
    <location>
        <begin position="1306"/>
        <end position="1329"/>
    </location>
</feature>
<evidence type="ECO:0000256" key="18">
    <source>
        <dbReference type="SAM" id="MobiDB-lite"/>
    </source>
</evidence>
<evidence type="ECO:0000256" key="10">
    <source>
        <dbReference type="ARBA" id="ARBA00022870"/>
    </source>
</evidence>
<keyword evidence="6 19" id="KW-0812">Transmembrane</keyword>
<evidence type="ECO:0000256" key="2">
    <source>
        <dbReference type="ARBA" id="ARBA00004217"/>
    </source>
</evidence>
<dbReference type="GO" id="GO:0046718">
    <property type="term" value="P:symbiont entry into host cell"/>
    <property type="evidence" value="ECO:0007669"/>
    <property type="project" value="UniProtKB-KW"/>
</dbReference>
<evidence type="ECO:0000256" key="12">
    <source>
        <dbReference type="ARBA" id="ARBA00023136"/>
    </source>
</evidence>
<evidence type="ECO:0000256" key="7">
    <source>
        <dbReference type="ARBA" id="ARBA00022804"/>
    </source>
</evidence>
<feature type="domain" description="Bunyavirus glycoprotein G1" evidence="20">
    <location>
        <begin position="908"/>
        <end position="1212"/>
    </location>
</feature>
<organism evidence="21">
    <name type="scientific">Ixodes scapularis bunyavirus</name>
    <dbReference type="NCBI Taxonomy" id="1752929"/>
    <lineage>
        <taxon>Viruses</taxon>
        <taxon>Riboviria</taxon>
        <taxon>Orthornavirae</taxon>
        <taxon>Negarnaviricota</taxon>
        <taxon>Polyploviricotina</taxon>
        <taxon>Bunyaviricetes</taxon>
        <taxon>Elliovirales</taxon>
        <taxon>Peribunyaviridae</taxon>
    </lineage>
</organism>
<evidence type="ECO:0000256" key="11">
    <source>
        <dbReference type="ARBA" id="ARBA00022989"/>
    </source>
</evidence>
<evidence type="ECO:0000313" key="21">
    <source>
        <dbReference type="EMBL" id="BBD75426.1"/>
    </source>
</evidence>
<reference evidence="21" key="1">
    <citation type="journal article" date="2017" name="Ticks Tick Borne Dis.">
        <title>Putative RNA viral sequences detected in an Ixodes scapularis-derived cell line.</title>
        <authorList>
            <person name="Nakao R."/>
            <person name="Matsuno K."/>
            <person name="Qiu Y."/>
            <person name="Maruyama J."/>
            <person name="Eguchi N."/>
            <person name="Nao N."/>
            <person name="Kajihara M."/>
            <person name="Yoshii K."/>
            <person name="Sawa H."/>
            <person name="Takada A."/>
            <person name="Sugimoto C."/>
        </authorList>
    </citation>
    <scope>NUCLEOTIDE SEQUENCE</scope>
    <source>
        <strain evidence="21">ISE6</strain>
    </source>
</reference>
<evidence type="ECO:0000256" key="19">
    <source>
        <dbReference type="SAM" id="Phobius"/>
    </source>
</evidence>
<evidence type="ECO:0000256" key="8">
    <source>
        <dbReference type="ARBA" id="ARBA00022812"/>
    </source>
</evidence>
<dbReference type="GO" id="GO:0055036">
    <property type="term" value="C:virion membrane"/>
    <property type="evidence" value="ECO:0007669"/>
    <property type="project" value="UniProtKB-SubCell"/>
</dbReference>
<dbReference type="GO" id="GO:0044003">
    <property type="term" value="P:symbiont-mediated perturbation of host process"/>
    <property type="evidence" value="ECO:0007669"/>
    <property type="project" value="InterPro"/>
</dbReference>
<dbReference type="EMBL" id="LC094425">
    <property type="protein sequence ID" value="BBD75426.1"/>
    <property type="molecule type" value="Viral_cRNA"/>
</dbReference>
<dbReference type="Pfam" id="PF03557">
    <property type="entry name" value="Bunya_G1"/>
    <property type="match status" value="1"/>
</dbReference>
<gene>
    <name evidence="21" type="primary">G</name>
</gene>
<feature type="coiled-coil region" evidence="17">
    <location>
        <begin position="72"/>
        <end position="99"/>
    </location>
</feature>